<evidence type="ECO:0000256" key="1">
    <source>
        <dbReference type="ARBA" id="ARBA00007946"/>
    </source>
</evidence>
<proteinExistence type="inferred from homology"/>
<organism evidence="3 4">
    <name type="scientific">Leucocoprinus birnbaumii</name>
    <dbReference type="NCBI Taxonomy" id="56174"/>
    <lineage>
        <taxon>Eukaryota</taxon>
        <taxon>Fungi</taxon>
        <taxon>Dikarya</taxon>
        <taxon>Basidiomycota</taxon>
        <taxon>Agaricomycotina</taxon>
        <taxon>Agaricomycetes</taxon>
        <taxon>Agaricomycetidae</taxon>
        <taxon>Agaricales</taxon>
        <taxon>Agaricineae</taxon>
        <taxon>Agaricaceae</taxon>
        <taxon>Leucocoprinus</taxon>
    </lineage>
</organism>
<keyword evidence="4" id="KW-1185">Reference proteome</keyword>
<dbReference type="Gene3D" id="1.10.600.10">
    <property type="entry name" value="Farnesyl Diphosphate Synthase"/>
    <property type="match status" value="1"/>
</dbReference>
<evidence type="ECO:0000313" key="3">
    <source>
        <dbReference type="EMBL" id="KAJ3562901.1"/>
    </source>
</evidence>
<dbReference type="SUPFAM" id="SSF48576">
    <property type="entry name" value="Terpenoid synthases"/>
    <property type="match status" value="1"/>
</dbReference>
<comment type="caution">
    <text evidence="3">The sequence shown here is derived from an EMBL/GenBank/DDBJ whole genome shotgun (WGS) entry which is preliminary data.</text>
</comment>
<dbReference type="SFLD" id="SFLDS00005">
    <property type="entry name" value="Isoprenoid_Synthase_Type_I"/>
    <property type="match status" value="1"/>
</dbReference>
<gene>
    <name evidence="3" type="ORF">NP233_g9290</name>
</gene>
<dbReference type="Pfam" id="PF06330">
    <property type="entry name" value="TRI5"/>
    <property type="match status" value="1"/>
</dbReference>
<protein>
    <recommendedName>
        <fullName evidence="5">Trichodiene synthase</fullName>
    </recommendedName>
</protein>
<evidence type="ECO:0000313" key="4">
    <source>
        <dbReference type="Proteomes" id="UP001213000"/>
    </source>
</evidence>
<evidence type="ECO:0008006" key="5">
    <source>
        <dbReference type="Google" id="ProtNLM"/>
    </source>
</evidence>
<name>A0AAD5VME5_9AGAR</name>
<dbReference type="Proteomes" id="UP001213000">
    <property type="component" value="Unassembled WGS sequence"/>
</dbReference>
<dbReference type="EMBL" id="JANIEX010000818">
    <property type="protein sequence ID" value="KAJ3562901.1"/>
    <property type="molecule type" value="Genomic_DNA"/>
</dbReference>
<reference evidence="3" key="1">
    <citation type="submission" date="2022-07" db="EMBL/GenBank/DDBJ databases">
        <title>Genome Sequence of Leucocoprinus birnbaumii.</title>
        <authorList>
            <person name="Buettner E."/>
        </authorList>
    </citation>
    <scope>NUCLEOTIDE SEQUENCE</scope>
    <source>
        <strain evidence="3">VT141</strain>
    </source>
</reference>
<keyword evidence="2" id="KW-0456">Lyase</keyword>
<dbReference type="InterPro" id="IPR024652">
    <property type="entry name" value="Trichodiene_synth"/>
</dbReference>
<dbReference type="InterPro" id="IPR008949">
    <property type="entry name" value="Isoprenoid_synthase_dom_sf"/>
</dbReference>
<dbReference type="GO" id="GO:0016838">
    <property type="term" value="F:carbon-oxygen lyase activity, acting on phosphates"/>
    <property type="evidence" value="ECO:0007669"/>
    <property type="project" value="InterPro"/>
</dbReference>
<dbReference type="SFLD" id="SFLDG01021">
    <property type="entry name" value="Trichodiene_Synthase_Like"/>
    <property type="match status" value="1"/>
</dbReference>
<dbReference type="AlphaFoldDB" id="A0AAD5VME5"/>
<sequence length="309" mass="35261">MSLESKTTSPHMSEPLREQIAKVLSAYLADCNVHSPYNFQLDKAYHDDCFADAKSRGIDIQVVKKHLEIGIAFGDTAYRHIKNYSTRIFIGVWTALLVHIDDFFEEYADGIKEFASRFSRQEPHTVPVLNQMADMSRELNDHWDTISANMILAAMLDYLTATMIENNIEGMEVRSKMAPGFPQFMRTLSGISKGYCVQVFPRDLDMKEWIQAMPDLWHFADFTNDILSFYKEELNGESVNFVSISANAKGVTKVEALKQLADHTAGCYQRCSKLLQSSPEALSAFRDFCVGEIVFHFLSPRYKLHELQL</sequence>
<evidence type="ECO:0000256" key="2">
    <source>
        <dbReference type="ARBA" id="ARBA00023239"/>
    </source>
</evidence>
<accession>A0AAD5VME5</accession>
<comment type="similarity">
    <text evidence="1">Belongs to the trichodiene synthase family.</text>
</comment>